<dbReference type="InterPro" id="IPR020941">
    <property type="entry name" value="SUFU-like_domain"/>
</dbReference>
<evidence type="ECO:0000259" key="1">
    <source>
        <dbReference type="Pfam" id="PF05076"/>
    </source>
</evidence>
<proteinExistence type="predicted"/>
<gene>
    <name evidence="2" type="ORF">ACFFGH_32310</name>
</gene>
<dbReference type="EMBL" id="JBHLTG010000015">
    <property type="protein sequence ID" value="MFC0682539.1"/>
    <property type="molecule type" value="Genomic_DNA"/>
</dbReference>
<name>A0ABV6S135_9GAMM</name>
<dbReference type="Proteomes" id="UP001589896">
    <property type="component" value="Unassembled WGS sequence"/>
</dbReference>
<dbReference type="InterPro" id="IPR037181">
    <property type="entry name" value="SUFU_N"/>
</dbReference>
<reference evidence="2 3" key="1">
    <citation type="submission" date="2024-09" db="EMBL/GenBank/DDBJ databases">
        <authorList>
            <person name="Sun Q."/>
            <person name="Mori K."/>
        </authorList>
    </citation>
    <scope>NUCLEOTIDE SEQUENCE [LARGE SCALE GENOMIC DNA]</scope>
    <source>
        <strain evidence="2 3">KCTC 23076</strain>
    </source>
</reference>
<comment type="caution">
    <text evidence="2">The sequence shown here is derived from an EMBL/GenBank/DDBJ whole genome shotgun (WGS) entry which is preliminary data.</text>
</comment>
<evidence type="ECO:0000313" key="2">
    <source>
        <dbReference type="EMBL" id="MFC0682539.1"/>
    </source>
</evidence>
<evidence type="ECO:0000313" key="3">
    <source>
        <dbReference type="Proteomes" id="UP001589896"/>
    </source>
</evidence>
<protein>
    <submittedName>
        <fullName evidence="2">Suppressor of fused domain protein</fullName>
    </submittedName>
</protein>
<feature type="domain" description="Suppressor of fused-like" evidence="1">
    <location>
        <begin position="48"/>
        <end position="213"/>
    </location>
</feature>
<dbReference type="RefSeq" id="WP_386676648.1">
    <property type="nucleotide sequence ID" value="NZ_JBHLTG010000015.1"/>
</dbReference>
<keyword evidence="3" id="KW-1185">Reference proteome</keyword>
<organism evidence="2 3">
    <name type="scientific">Lysobacter korlensis</name>
    <dbReference type="NCBI Taxonomy" id="553636"/>
    <lineage>
        <taxon>Bacteria</taxon>
        <taxon>Pseudomonadati</taxon>
        <taxon>Pseudomonadota</taxon>
        <taxon>Gammaproteobacteria</taxon>
        <taxon>Lysobacterales</taxon>
        <taxon>Lysobacteraceae</taxon>
        <taxon>Lysobacter</taxon>
    </lineage>
</organism>
<dbReference type="Pfam" id="PF05076">
    <property type="entry name" value="SUFU"/>
    <property type="match status" value="1"/>
</dbReference>
<dbReference type="SUPFAM" id="SSF103359">
    <property type="entry name" value="Suppressor of Fused, N-terminal domain"/>
    <property type="match status" value="1"/>
</dbReference>
<accession>A0ABV6S135</accession>
<sequence>MSSLEEVWEFREATLYPSLFGEVESGIYVLDPEDFVALGATEYDPRWLHLGVFVFRPTESRKSWLYVTSGGSTPWETTPDEYSPEEYSWLGVELVLEAPSKAEWPIRVLKRMLAFHVLAARGHFGDRPGLDYGARLPLGGPIAPGTDSALQFAMVAAPEHYPATSSLASGKFDFLHVVGISESERDFAKDAGHEELVRKLSAAAAFPVTDPQRASVTG</sequence>